<dbReference type="GO" id="GO:0005546">
    <property type="term" value="F:phosphatidylinositol-4,5-bisphosphate binding"/>
    <property type="evidence" value="ECO:0007669"/>
    <property type="project" value="TreeGrafter"/>
</dbReference>
<dbReference type="Proteomes" id="UP000015105">
    <property type="component" value="Chromosome 4D"/>
</dbReference>
<reference evidence="2" key="1">
    <citation type="journal article" date="2014" name="Science">
        <title>Ancient hybridizations among the ancestral genomes of bread wheat.</title>
        <authorList>
            <consortium name="International Wheat Genome Sequencing Consortium,"/>
            <person name="Marcussen T."/>
            <person name="Sandve S.R."/>
            <person name="Heier L."/>
            <person name="Spannagl M."/>
            <person name="Pfeifer M."/>
            <person name="Jakobsen K.S."/>
            <person name="Wulff B.B."/>
            <person name="Steuernagel B."/>
            <person name="Mayer K.F."/>
            <person name="Olsen O.A."/>
        </authorList>
    </citation>
    <scope>NUCLEOTIDE SEQUENCE [LARGE SCALE GENOMIC DNA]</scope>
    <source>
        <strain evidence="2">cv. AL8/78</strain>
    </source>
</reference>
<dbReference type="GO" id="GO:0000145">
    <property type="term" value="C:exocyst"/>
    <property type="evidence" value="ECO:0007669"/>
    <property type="project" value="TreeGrafter"/>
</dbReference>
<dbReference type="GO" id="GO:0006893">
    <property type="term" value="P:Golgi to plasma membrane transport"/>
    <property type="evidence" value="ECO:0007669"/>
    <property type="project" value="TreeGrafter"/>
</dbReference>
<name>A0A453HCM8_AEGTS</name>
<evidence type="ECO:0008006" key="3">
    <source>
        <dbReference type="Google" id="ProtNLM"/>
    </source>
</evidence>
<dbReference type="PANTHER" id="PTHR16092">
    <property type="entry name" value="SEC3/SYNTAXIN-RELATED"/>
    <property type="match status" value="1"/>
</dbReference>
<dbReference type="Gramene" id="AET4Gv20148000.17">
    <property type="protein sequence ID" value="AET4Gv20148000.17"/>
    <property type="gene ID" value="AET4Gv20148000"/>
</dbReference>
<sequence length="59" mass="7098">MYRRLQKTLTSDELFPSLWDKCKKEFLDKYESFVQMVTRIYGNEPIMPVAEMRDTLASF</sequence>
<proteinExistence type="predicted"/>
<organism evidence="1 2">
    <name type="scientific">Aegilops tauschii subsp. strangulata</name>
    <name type="common">Goatgrass</name>
    <dbReference type="NCBI Taxonomy" id="200361"/>
    <lineage>
        <taxon>Eukaryota</taxon>
        <taxon>Viridiplantae</taxon>
        <taxon>Streptophyta</taxon>
        <taxon>Embryophyta</taxon>
        <taxon>Tracheophyta</taxon>
        <taxon>Spermatophyta</taxon>
        <taxon>Magnoliopsida</taxon>
        <taxon>Liliopsida</taxon>
        <taxon>Poales</taxon>
        <taxon>Poaceae</taxon>
        <taxon>BOP clade</taxon>
        <taxon>Pooideae</taxon>
        <taxon>Triticodae</taxon>
        <taxon>Triticeae</taxon>
        <taxon>Triticinae</taxon>
        <taxon>Aegilops</taxon>
    </lineage>
</organism>
<evidence type="ECO:0000313" key="2">
    <source>
        <dbReference type="Proteomes" id="UP000015105"/>
    </source>
</evidence>
<keyword evidence="2" id="KW-1185">Reference proteome</keyword>
<dbReference type="AlphaFoldDB" id="A0A453HCM8"/>
<dbReference type="GO" id="GO:0006887">
    <property type="term" value="P:exocytosis"/>
    <property type="evidence" value="ECO:0007669"/>
    <property type="project" value="TreeGrafter"/>
</dbReference>
<dbReference type="EnsemblPlants" id="AET4Gv20148000.17">
    <property type="protein sequence ID" value="AET4Gv20148000.17"/>
    <property type="gene ID" value="AET4Gv20148000"/>
</dbReference>
<dbReference type="PANTHER" id="PTHR16092:SF14">
    <property type="entry name" value="EXOCYST COMPLEX COMPONENT 1 ISOFORM X1"/>
    <property type="match status" value="1"/>
</dbReference>
<protein>
    <recommendedName>
        <fullName evidence="3">Exocyst subunit Exo70 family protein</fullName>
    </recommendedName>
</protein>
<dbReference type="GO" id="GO:0005886">
    <property type="term" value="C:plasma membrane"/>
    <property type="evidence" value="ECO:0007669"/>
    <property type="project" value="TreeGrafter"/>
</dbReference>
<reference evidence="1" key="4">
    <citation type="submission" date="2019-03" db="UniProtKB">
        <authorList>
            <consortium name="EnsemblPlants"/>
        </authorList>
    </citation>
    <scope>IDENTIFICATION</scope>
</reference>
<evidence type="ECO:0000313" key="1">
    <source>
        <dbReference type="EnsemblPlants" id="AET4Gv20148000.17"/>
    </source>
</evidence>
<accession>A0A453HCM8</accession>
<reference evidence="2" key="2">
    <citation type="journal article" date="2017" name="Nat. Plants">
        <title>The Aegilops tauschii genome reveals multiple impacts of transposons.</title>
        <authorList>
            <person name="Zhao G."/>
            <person name="Zou C."/>
            <person name="Li K."/>
            <person name="Wang K."/>
            <person name="Li T."/>
            <person name="Gao L."/>
            <person name="Zhang X."/>
            <person name="Wang H."/>
            <person name="Yang Z."/>
            <person name="Liu X."/>
            <person name="Jiang W."/>
            <person name="Mao L."/>
            <person name="Kong X."/>
            <person name="Jiao Y."/>
            <person name="Jia J."/>
        </authorList>
    </citation>
    <scope>NUCLEOTIDE SEQUENCE [LARGE SCALE GENOMIC DNA]</scope>
    <source>
        <strain evidence="2">cv. AL8/78</strain>
    </source>
</reference>
<reference evidence="1" key="5">
    <citation type="journal article" date="2021" name="G3 (Bethesda)">
        <title>Aegilops tauschii genome assembly Aet v5.0 features greater sequence contiguity and improved annotation.</title>
        <authorList>
            <person name="Wang L."/>
            <person name="Zhu T."/>
            <person name="Rodriguez J.C."/>
            <person name="Deal K.R."/>
            <person name="Dubcovsky J."/>
            <person name="McGuire P.E."/>
            <person name="Lux T."/>
            <person name="Spannagl M."/>
            <person name="Mayer K.F.X."/>
            <person name="Baldrich P."/>
            <person name="Meyers B.C."/>
            <person name="Huo N."/>
            <person name="Gu Y.Q."/>
            <person name="Zhou H."/>
            <person name="Devos K.M."/>
            <person name="Bennetzen J.L."/>
            <person name="Unver T."/>
            <person name="Budak H."/>
            <person name="Gulick P.J."/>
            <person name="Galiba G."/>
            <person name="Kalapos B."/>
            <person name="Nelson D.R."/>
            <person name="Li P."/>
            <person name="You F.M."/>
            <person name="Luo M.C."/>
            <person name="Dvorak J."/>
        </authorList>
    </citation>
    <scope>NUCLEOTIDE SEQUENCE [LARGE SCALE GENOMIC DNA]</scope>
    <source>
        <strain evidence="1">cv. AL8/78</strain>
    </source>
</reference>
<reference evidence="1" key="3">
    <citation type="journal article" date="2017" name="Nature">
        <title>Genome sequence of the progenitor of the wheat D genome Aegilops tauschii.</title>
        <authorList>
            <person name="Luo M.C."/>
            <person name="Gu Y.Q."/>
            <person name="Puiu D."/>
            <person name="Wang H."/>
            <person name="Twardziok S.O."/>
            <person name="Deal K.R."/>
            <person name="Huo N."/>
            <person name="Zhu T."/>
            <person name="Wang L."/>
            <person name="Wang Y."/>
            <person name="McGuire P.E."/>
            <person name="Liu S."/>
            <person name="Long H."/>
            <person name="Ramasamy R.K."/>
            <person name="Rodriguez J.C."/>
            <person name="Van S.L."/>
            <person name="Yuan L."/>
            <person name="Wang Z."/>
            <person name="Xia Z."/>
            <person name="Xiao L."/>
            <person name="Anderson O.D."/>
            <person name="Ouyang S."/>
            <person name="Liang Y."/>
            <person name="Zimin A.V."/>
            <person name="Pertea G."/>
            <person name="Qi P."/>
            <person name="Bennetzen J.L."/>
            <person name="Dai X."/>
            <person name="Dawson M.W."/>
            <person name="Muller H.G."/>
            <person name="Kugler K."/>
            <person name="Rivarola-Duarte L."/>
            <person name="Spannagl M."/>
            <person name="Mayer K.F.X."/>
            <person name="Lu F.H."/>
            <person name="Bevan M.W."/>
            <person name="Leroy P."/>
            <person name="Li P."/>
            <person name="You F.M."/>
            <person name="Sun Q."/>
            <person name="Liu Z."/>
            <person name="Lyons E."/>
            <person name="Wicker T."/>
            <person name="Salzberg S.L."/>
            <person name="Devos K.M."/>
            <person name="Dvorak J."/>
        </authorList>
    </citation>
    <scope>NUCLEOTIDE SEQUENCE [LARGE SCALE GENOMIC DNA]</scope>
    <source>
        <strain evidence="1">cv. AL8/78</strain>
    </source>
</reference>